<keyword evidence="1" id="KW-0812">Transmembrane</keyword>
<reference evidence="2" key="1">
    <citation type="submission" date="2018-07" db="EMBL/GenBank/DDBJ databases">
        <authorList>
            <person name="Ashton P.M."/>
            <person name="Dallman T."/>
            <person name="Nair S."/>
            <person name="De Pinna E."/>
            <person name="Peters T."/>
            <person name="Grant K."/>
        </authorList>
    </citation>
    <scope>NUCLEOTIDE SEQUENCE</scope>
    <source>
        <strain evidence="2">516939</strain>
    </source>
</reference>
<keyword evidence="1" id="KW-0472">Membrane</keyword>
<organism evidence="2">
    <name type="scientific">Salmonella oranienberg</name>
    <dbReference type="NCBI Taxonomy" id="28147"/>
    <lineage>
        <taxon>Bacteria</taxon>
        <taxon>Pseudomonadati</taxon>
        <taxon>Pseudomonadota</taxon>
        <taxon>Gammaproteobacteria</taxon>
        <taxon>Enterobacterales</taxon>
        <taxon>Enterobacteriaceae</taxon>
        <taxon>Salmonella</taxon>
    </lineage>
</organism>
<feature type="transmembrane region" description="Helical" evidence="1">
    <location>
        <begin position="79"/>
        <end position="105"/>
    </location>
</feature>
<feature type="transmembrane region" description="Helical" evidence="1">
    <location>
        <begin position="12"/>
        <end position="33"/>
    </location>
</feature>
<evidence type="ECO:0000313" key="2">
    <source>
        <dbReference type="EMBL" id="EBY0600922.1"/>
    </source>
</evidence>
<protein>
    <submittedName>
        <fullName evidence="2">Uncharacterized protein</fullName>
    </submittedName>
</protein>
<sequence length="120" mass="12924">MKKIRVSVDIFLGRVYCVLLATGCAFLVGSLMADYYWSEMFEAIYGASVAGSGVAGRETDPAAVAEYATLKPLLNLTMYLVPTTLGFLGAGMVLTGAVFAGINALTERWQAWRQRCRSAA</sequence>
<evidence type="ECO:0000256" key="1">
    <source>
        <dbReference type="SAM" id="Phobius"/>
    </source>
</evidence>
<name>A0A5W8FZ21_SALON</name>
<comment type="caution">
    <text evidence="2">The sequence shown here is derived from an EMBL/GenBank/DDBJ whole genome shotgun (WGS) entry which is preliminary data.</text>
</comment>
<proteinExistence type="predicted"/>
<dbReference type="AlphaFoldDB" id="A0A5W8FZ21"/>
<accession>A0A5W8FZ21</accession>
<gene>
    <name evidence="2" type="ORF">DUR78_19865</name>
</gene>
<dbReference type="EMBL" id="AAHMZU010000021">
    <property type="protein sequence ID" value="EBY0600922.1"/>
    <property type="molecule type" value="Genomic_DNA"/>
</dbReference>
<keyword evidence="1" id="KW-1133">Transmembrane helix</keyword>